<sequence>MRCSRRVNMPSYEKTYRERSPSRRSVRKSRDFTRSTDCNPNAPSLYIPPLWKKSPFQERVPLIQFIAYQTHARLQTGRMPQPHPDEFQPLWSEISATYVRGAARKCFRAKGRNTDWGCR</sequence>
<dbReference type="AlphaFoldDB" id="A0A4Y2QWJ5"/>
<protein>
    <submittedName>
        <fullName evidence="2">Uncharacterized protein</fullName>
    </submittedName>
</protein>
<keyword evidence="3" id="KW-1185">Reference proteome</keyword>
<feature type="region of interest" description="Disordered" evidence="1">
    <location>
        <begin position="1"/>
        <end position="40"/>
    </location>
</feature>
<comment type="caution">
    <text evidence="2">The sequence shown here is derived from an EMBL/GenBank/DDBJ whole genome shotgun (WGS) entry which is preliminary data.</text>
</comment>
<proteinExistence type="predicted"/>
<evidence type="ECO:0000256" key="1">
    <source>
        <dbReference type="SAM" id="MobiDB-lite"/>
    </source>
</evidence>
<dbReference type="EMBL" id="BGPR01140909">
    <property type="protein sequence ID" value="GBN67495.1"/>
    <property type="molecule type" value="Genomic_DNA"/>
</dbReference>
<evidence type="ECO:0000313" key="3">
    <source>
        <dbReference type="Proteomes" id="UP000499080"/>
    </source>
</evidence>
<organism evidence="2 3">
    <name type="scientific">Araneus ventricosus</name>
    <name type="common">Orbweaver spider</name>
    <name type="synonym">Epeira ventricosa</name>
    <dbReference type="NCBI Taxonomy" id="182803"/>
    <lineage>
        <taxon>Eukaryota</taxon>
        <taxon>Metazoa</taxon>
        <taxon>Ecdysozoa</taxon>
        <taxon>Arthropoda</taxon>
        <taxon>Chelicerata</taxon>
        <taxon>Arachnida</taxon>
        <taxon>Araneae</taxon>
        <taxon>Araneomorphae</taxon>
        <taxon>Entelegynae</taxon>
        <taxon>Araneoidea</taxon>
        <taxon>Araneidae</taxon>
        <taxon>Araneus</taxon>
    </lineage>
</organism>
<gene>
    <name evidence="2" type="ORF">AVEN_37555_1</name>
</gene>
<name>A0A4Y2QWJ5_ARAVE</name>
<dbReference type="Proteomes" id="UP000499080">
    <property type="component" value="Unassembled WGS sequence"/>
</dbReference>
<evidence type="ECO:0000313" key="2">
    <source>
        <dbReference type="EMBL" id="GBN67495.1"/>
    </source>
</evidence>
<reference evidence="2 3" key="1">
    <citation type="journal article" date="2019" name="Sci. Rep.">
        <title>Orb-weaving spider Araneus ventricosus genome elucidates the spidroin gene catalogue.</title>
        <authorList>
            <person name="Kono N."/>
            <person name="Nakamura H."/>
            <person name="Ohtoshi R."/>
            <person name="Moran D.A.P."/>
            <person name="Shinohara A."/>
            <person name="Yoshida Y."/>
            <person name="Fujiwara M."/>
            <person name="Mori M."/>
            <person name="Tomita M."/>
            <person name="Arakawa K."/>
        </authorList>
    </citation>
    <scope>NUCLEOTIDE SEQUENCE [LARGE SCALE GENOMIC DNA]</scope>
</reference>
<accession>A0A4Y2QWJ5</accession>